<name>A0AB38PCW0_STAHA</name>
<evidence type="ECO:0000259" key="4">
    <source>
        <dbReference type="Pfam" id="PF17147"/>
    </source>
</evidence>
<evidence type="ECO:0000259" key="3">
    <source>
        <dbReference type="Pfam" id="PF01855"/>
    </source>
</evidence>
<feature type="domain" description="Pyruvate/ketoisovalerate oxidoreductase catalytic" evidence="2">
    <location>
        <begin position="14"/>
        <end position="174"/>
    </location>
</feature>
<organism evidence="5 6">
    <name type="scientific">Staphylococcus haemolyticus</name>
    <dbReference type="NCBI Taxonomy" id="1283"/>
    <lineage>
        <taxon>Bacteria</taxon>
        <taxon>Bacillati</taxon>
        <taxon>Bacillota</taxon>
        <taxon>Bacilli</taxon>
        <taxon>Bacillales</taxon>
        <taxon>Staphylococcaceae</taxon>
        <taxon>Staphylococcus</taxon>
    </lineage>
</organism>
<dbReference type="Gene3D" id="3.40.50.970">
    <property type="match status" value="1"/>
</dbReference>
<sequence length="586" mass="64689">MKSQISWKVGGQQGEGIESTGEIFATAMNRKGYYLYGYRHFSSRIKGGHTNNKIRVSTAPVHAISDDLDILVAFDQETIELNHHEMREDSIIIADAKAKPTKPEQCRAQLIELPFTSTAKELGTALMKNMVAVGATCAIMDLDTATFETLITNMFTKKGEKVVEMNIEALNQGYTLMKEQLNDLQGDFKLQTTEETPHLYMIGNDAIGLGAISAGSRFMAAYPITPASEIMEYMIANVPKVGGTVVQTEDEIAAANMAIGANYAGVRAFTASAGPGLSLMMEAIGLSGMTETPLVIINTQRGGPSTGLPTKQEQSDLMQMIYGTHGDIPKIVVAPTDAEDAFYLTIEAFNLAEEYQCPVIILSDLQLSLGKQTVERLDYNKIQIRRGELLQSDIEREEDDKQYFRRYALTGNGVSPRPIPGVKGGIHHVTGVEHNEEGKPSEAAENRRQQMEKRMLKTTNLLIEKPVELDEQHEEADILFIGFISSKGAIQEGAERLNAQGIKVNTMQIRQLHPMPKDVIQAAIDKVSRVIVVEHNYQGQLSNILKMNTTIQDKLINQTKYDGTPFLPHEIESKGQKVVSESKELV</sequence>
<dbReference type="InterPro" id="IPR050722">
    <property type="entry name" value="Pyruvate:ferred/Flavod_OxRd"/>
</dbReference>
<dbReference type="Pfam" id="PF01558">
    <property type="entry name" value="POR"/>
    <property type="match status" value="1"/>
</dbReference>
<dbReference type="Gene3D" id="3.40.920.10">
    <property type="entry name" value="Pyruvate-ferredoxin oxidoreductase, PFOR, domain III"/>
    <property type="match status" value="1"/>
</dbReference>
<dbReference type="SUPFAM" id="SSF53323">
    <property type="entry name" value="Pyruvate-ferredoxin oxidoreductase, PFOR, domain III"/>
    <property type="match status" value="1"/>
</dbReference>
<dbReference type="PANTHER" id="PTHR32154:SF20">
    <property type="entry name" value="2-OXOGLUTARATE OXIDOREDUCTASE SUBUNIT KORA"/>
    <property type="match status" value="1"/>
</dbReference>
<dbReference type="EMBL" id="VJMP01000012">
    <property type="protein sequence ID" value="TRL75339.1"/>
    <property type="molecule type" value="Genomic_DNA"/>
</dbReference>
<evidence type="ECO:0000313" key="6">
    <source>
        <dbReference type="Proteomes" id="UP000316594"/>
    </source>
</evidence>
<dbReference type="CDD" id="cd07034">
    <property type="entry name" value="TPP_PYR_PFOR_IOR-alpha_like"/>
    <property type="match status" value="1"/>
</dbReference>
<keyword evidence="1" id="KW-0560">Oxidoreductase</keyword>
<evidence type="ECO:0000256" key="1">
    <source>
        <dbReference type="ARBA" id="ARBA00023002"/>
    </source>
</evidence>
<dbReference type="Pfam" id="PF17147">
    <property type="entry name" value="PFOR_II"/>
    <property type="match status" value="1"/>
</dbReference>
<dbReference type="FunFam" id="3.40.50.970:FF:000022">
    <property type="entry name" value="2-oxoglutarate ferredoxin oxidoreductase alpha subunit"/>
    <property type="match status" value="1"/>
</dbReference>
<reference evidence="5 6" key="1">
    <citation type="submission" date="2019-07" db="EMBL/GenBank/DDBJ databases">
        <title>Genome Sequencing and Assembly of Staphylococcus haemolyticus SDA2.</title>
        <authorList>
            <person name="Emmons C.B."/>
            <person name="Park C."/>
            <person name="Sevigny J.L."/>
            <person name="Andam C."/>
        </authorList>
    </citation>
    <scope>NUCLEOTIDE SEQUENCE [LARGE SCALE GENOMIC DNA]</scope>
    <source>
        <strain evidence="5 6">SDA2</strain>
    </source>
</reference>
<dbReference type="SUPFAM" id="SSF52518">
    <property type="entry name" value="Thiamin diphosphate-binding fold (THDP-binding)"/>
    <property type="match status" value="1"/>
</dbReference>
<dbReference type="NCBIfam" id="TIGR03710">
    <property type="entry name" value="OAFO_sf"/>
    <property type="match status" value="1"/>
</dbReference>
<comment type="caution">
    <text evidence="5">The sequence shown here is derived from an EMBL/GenBank/DDBJ whole genome shotgun (WGS) entry which is preliminary data.</text>
</comment>
<dbReference type="Pfam" id="PF01855">
    <property type="entry name" value="POR_N"/>
    <property type="match status" value="1"/>
</dbReference>
<dbReference type="Proteomes" id="UP000316594">
    <property type="component" value="Unassembled WGS sequence"/>
</dbReference>
<protein>
    <submittedName>
        <fullName evidence="5">2-oxoacid:acceptor oxidoreductase subunit alpha</fullName>
    </submittedName>
</protein>
<dbReference type="InterPro" id="IPR002880">
    <property type="entry name" value="Pyrv_Fd/Flavodoxin_OxRdtase_N"/>
</dbReference>
<dbReference type="AlphaFoldDB" id="A0AB38PCW0"/>
<dbReference type="InterPro" id="IPR009014">
    <property type="entry name" value="Transketo_C/PFOR_II"/>
</dbReference>
<dbReference type="PANTHER" id="PTHR32154">
    <property type="entry name" value="PYRUVATE-FLAVODOXIN OXIDOREDUCTASE-RELATED"/>
    <property type="match status" value="1"/>
</dbReference>
<feature type="domain" description="Pyruvate:ferredoxin oxidoreductase core" evidence="4">
    <location>
        <begin position="476"/>
        <end position="547"/>
    </location>
</feature>
<evidence type="ECO:0000259" key="2">
    <source>
        <dbReference type="Pfam" id="PF01558"/>
    </source>
</evidence>
<dbReference type="Gene3D" id="3.40.50.920">
    <property type="match status" value="1"/>
</dbReference>
<accession>A0AB38PCW0</accession>
<dbReference type="InterPro" id="IPR019752">
    <property type="entry name" value="Pyrv/ketoisovalerate_OxRed_cat"/>
</dbReference>
<dbReference type="InterPro" id="IPR002869">
    <property type="entry name" value="Pyrv_flavodox_OxRed_cen"/>
</dbReference>
<feature type="domain" description="Pyruvate flavodoxin/ferredoxin oxidoreductase pyrimidine binding" evidence="3">
    <location>
        <begin position="210"/>
        <end position="452"/>
    </location>
</feature>
<dbReference type="InterPro" id="IPR022367">
    <property type="entry name" value="2-oxoacid/accept_OxRdtase_asu"/>
</dbReference>
<dbReference type="GO" id="GO:0016903">
    <property type="term" value="F:oxidoreductase activity, acting on the aldehyde or oxo group of donors"/>
    <property type="evidence" value="ECO:0007669"/>
    <property type="project" value="InterPro"/>
</dbReference>
<dbReference type="InterPro" id="IPR029061">
    <property type="entry name" value="THDP-binding"/>
</dbReference>
<dbReference type="InterPro" id="IPR033412">
    <property type="entry name" value="PFOR_II"/>
</dbReference>
<dbReference type="GO" id="GO:0006979">
    <property type="term" value="P:response to oxidative stress"/>
    <property type="evidence" value="ECO:0007669"/>
    <property type="project" value="TreeGrafter"/>
</dbReference>
<evidence type="ECO:0000313" key="5">
    <source>
        <dbReference type="EMBL" id="TRL75339.1"/>
    </source>
</evidence>
<gene>
    <name evidence="5" type="ORF">FNL11_11250</name>
</gene>
<dbReference type="RefSeq" id="WP_107637967.1">
    <property type="nucleotide sequence ID" value="NZ_JAHCPB010000014.1"/>
</dbReference>
<proteinExistence type="predicted"/>
<dbReference type="FunFam" id="3.40.920.10:FF:000003">
    <property type="entry name" value="Pyruvate ferredoxin oxidoreductase, alpha subunit"/>
    <property type="match status" value="1"/>
</dbReference>
<dbReference type="FunFam" id="3.40.50.920:FF:000009">
    <property type="entry name" value="2-oxoglutarate ferredoxin oxidoreductase subunit alpha"/>
    <property type="match status" value="1"/>
</dbReference>
<dbReference type="SUPFAM" id="SSF52922">
    <property type="entry name" value="TK C-terminal domain-like"/>
    <property type="match status" value="1"/>
</dbReference>